<dbReference type="EMBL" id="LJZO01000023">
    <property type="protein sequence ID" value="ROV95533.1"/>
    <property type="molecule type" value="Genomic_DNA"/>
</dbReference>
<evidence type="ECO:0000313" key="2">
    <source>
        <dbReference type="EMBL" id="ROV95533.1"/>
    </source>
</evidence>
<feature type="region of interest" description="Disordered" evidence="1">
    <location>
        <begin position="95"/>
        <end position="154"/>
    </location>
</feature>
<feature type="compositionally biased region" description="Gly residues" evidence="1">
    <location>
        <begin position="238"/>
        <end position="256"/>
    </location>
</feature>
<reference evidence="2 3" key="1">
    <citation type="submission" date="2015-09" db="EMBL/GenBank/DDBJ databases">
        <title>Host preference determinants of Valsa canker pathogens revealed by comparative genomics.</title>
        <authorList>
            <person name="Yin Z."/>
            <person name="Huang L."/>
        </authorList>
    </citation>
    <scope>NUCLEOTIDE SEQUENCE [LARGE SCALE GENOMIC DNA]</scope>
    <source>
        <strain evidence="2 3">YSFL</strain>
    </source>
</reference>
<protein>
    <recommendedName>
        <fullName evidence="4">Kinetochore protein mis14</fullName>
    </recommendedName>
</protein>
<dbReference type="PANTHER" id="PTHR31749">
    <property type="entry name" value="KINETOCHORE-ASSOCIATED PROTEIN NSL1 HOMOLOG"/>
    <property type="match status" value="1"/>
</dbReference>
<accession>A0A423VWS5</accession>
<dbReference type="Pfam" id="PF08641">
    <property type="entry name" value="Mis14"/>
    <property type="match status" value="1"/>
</dbReference>
<sequence length="319" mass="34372">MDGAHRKIELQSPEDLTFLINNVRRAATEHVTAAFPPVEGQDDAEEDELRVRIEKLVDDVRAYISQTFTLAAPNLSINGFDLDPATFPAAYLDASSPASTAGAGPNARKRRQKKKKKQKKQQHGDDNDEDEDEDEDEDDDEPVPAAVIQYEPFDGRKRLRVEELAREEEDLMREVAALKRRVPAAAAAAYADGFREGVRADEEALARARAVATSLVGGDGDGNGDGDGDNNTDTNGAEGEGPGAGDGGADGAGGGRGGRKRRKKTTLLDGTGPLERQADVERGYGGLVETLSRLKRDMPATVAKMERARVAGEYVVTER</sequence>
<keyword evidence="3" id="KW-1185">Reference proteome</keyword>
<dbReference type="GO" id="GO:0000444">
    <property type="term" value="C:MIS12/MIND type complex"/>
    <property type="evidence" value="ECO:0007669"/>
    <property type="project" value="TreeGrafter"/>
</dbReference>
<dbReference type="OrthoDB" id="2135762at2759"/>
<comment type="caution">
    <text evidence="2">The sequence shown here is derived from an EMBL/GenBank/DDBJ whole genome shotgun (WGS) entry which is preliminary data.</text>
</comment>
<dbReference type="AlphaFoldDB" id="A0A423VWS5"/>
<dbReference type="STRING" id="252740.A0A423VWS5"/>
<dbReference type="Proteomes" id="UP000284375">
    <property type="component" value="Unassembled WGS sequence"/>
</dbReference>
<feature type="compositionally biased region" description="Acidic residues" evidence="1">
    <location>
        <begin position="126"/>
        <end position="142"/>
    </location>
</feature>
<dbReference type="InterPro" id="IPR013950">
    <property type="entry name" value="Mis14/Nsl1"/>
</dbReference>
<proteinExistence type="predicted"/>
<feature type="compositionally biased region" description="Low complexity" evidence="1">
    <location>
        <begin position="95"/>
        <end position="106"/>
    </location>
</feature>
<evidence type="ECO:0000313" key="3">
    <source>
        <dbReference type="Proteomes" id="UP000284375"/>
    </source>
</evidence>
<feature type="compositionally biased region" description="Basic residues" evidence="1">
    <location>
        <begin position="107"/>
        <end position="121"/>
    </location>
</feature>
<organism evidence="2 3">
    <name type="scientific">Cytospora chrysosperma</name>
    <name type="common">Cytospora canker fungus</name>
    <name type="synonym">Sphaeria chrysosperma</name>
    <dbReference type="NCBI Taxonomy" id="252740"/>
    <lineage>
        <taxon>Eukaryota</taxon>
        <taxon>Fungi</taxon>
        <taxon>Dikarya</taxon>
        <taxon>Ascomycota</taxon>
        <taxon>Pezizomycotina</taxon>
        <taxon>Sordariomycetes</taxon>
        <taxon>Sordariomycetidae</taxon>
        <taxon>Diaporthales</taxon>
        <taxon>Cytosporaceae</taxon>
        <taxon>Cytospora</taxon>
    </lineage>
</organism>
<name>A0A423VWS5_CYTCH</name>
<evidence type="ECO:0000256" key="1">
    <source>
        <dbReference type="SAM" id="MobiDB-lite"/>
    </source>
</evidence>
<dbReference type="GO" id="GO:0000070">
    <property type="term" value="P:mitotic sister chromatid segregation"/>
    <property type="evidence" value="ECO:0007669"/>
    <property type="project" value="InterPro"/>
</dbReference>
<evidence type="ECO:0008006" key="4">
    <source>
        <dbReference type="Google" id="ProtNLM"/>
    </source>
</evidence>
<gene>
    <name evidence="2" type="ORF">VSDG_05380</name>
</gene>
<dbReference type="PANTHER" id="PTHR31749:SF3">
    <property type="entry name" value="KINETOCHORE-ASSOCIATED PROTEIN NSL1 HOMOLOG"/>
    <property type="match status" value="1"/>
</dbReference>
<feature type="region of interest" description="Disordered" evidence="1">
    <location>
        <begin position="213"/>
        <end position="275"/>
    </location>
</feature>